<sequence length="100" mass="10755">MKSHGCEYSSSTLDDDDGGDFTSGTVQIPVAFSLSRVASFGTAIWLATVPDFAEERAGRYVDGKSPGQVVWRRATRSYFVLNIDPSCAMSAVVSPMLVIT</sequence>
<evidence type="ECO:0000313" key="3">
    <source>
        <dbReference type="Proteomes" id="UP000735302"/>
    </source>
</evidence>
<comment type="caution">
    <text evidence="2">The sequence shown here is derived from an EMBL/GenBank/DDBJ whole genome shotgun (WGS) entry which is preliminary data.</text>
</comment>
<accession>A0AAV4B9Z1</accession>
<organism evidence="2 3">
    <name type="scientific">Plakobranchus ocellatus</name>
    <dbReference type="NCBI Taxonomy" id="259542"/>
    <lineage>
        <taxon>Eukaryota</taxon>
        <taxon>Metazoa</taxon>
        <taxon>Spiralia</taxon>
        <taxon>Lophotrochozoa</taxon>
        <taxon>Mollusca</taxon>
        <taxon>Gastropoda</taxon>
        <taxon>Heterobranchia</taxon>
        <taxon>Euthyneura</taxon>
        <taxon>Panpulmonata</taxon>
        <taxon>Sacoglossa</taxon>
        <taxon>Placobranchoidea</taxon>
        <taxon>Plakobranchidae</taxon>
        <taxon>Plakobranchus</taxon>
    </lineage>
</organism>
<dbReference type="EMBL" id="BLXT01004610">
    <property type="protein sequence ID" value="GFO15534.1"/>
    <property type="molecule type" value="Genomic_DNA"/>
</dbReference>
<protein>
    <submittedName>
        <fullName evidence="2">Uncharacterized protein</fullName>
    </submittedName>
</protein>
<name>A0AAV4B9Z1_9GAST</name>
<gene>
    <name evidence="2" type="ORF">PoB_004203900</name>
</gene>
<proteinExistence type="predicted"/>
<dbReference type="Proteomes" id="UP000735302">
    <property type="component" value="Unassembled WGS sequence"/>
</dbReference>
<reference evidence="2 3" key="1">
    <citation type="journal article" date="2021" name="Elife">
        <title>Chloroplast acquisition without the gene transfer in kleptoplastic sea slugs, Plakobranchus ocellatus.</title>
        <authorList>
            <person name="Maeda T."/>
            <person name="Takahashi S."/>
            <person name="Yoshida T."/>
            <person name="Shimamura S."/>
            <person name="Takaki Y."/>
            <person name="Nagai Y."/>
            <person name="Toyoda A."/>
            <person name="Suzuki Y."/>
            <person name="Arimoto A."/>
            <person name="Ishii H."/>
            <person name="Satoh N."/>
            <person name="Nishiyama T."/>
            <person name="Hasebe M."/>
            <person name="Maruyama T."/>
            <person name="Minagawa J."/>
            <person name="Obokata J."/>
            <person name="Shigenobu S."/>
        </authorList>
    </citation>
    <scope>NUCLEOTIDE SEQUENCE [LARGE SCALE GENOMIC DNA]</scope>
</reference>
<evidence type="ECO:0000256" key="1">
    <source>
        <dbReference type="SAM" id="MobiDB-lite"/>
    </source>
</evidence>
<evidence type="ECO:0000313" key="2">
    <source>
        <dbReference type="EMBL" id="GFO15534.1"/>
    </source>
</evidence>
<dbReference type="AlphaFoldDB" id="A0AAV4B9Z1"/>
<feature type="region of interest" description="Disordered" evidence="1">
    <location>
        <begin position="1"/>
        <end position="20"/>
    </location>
</feature>
<keyword evidence="3" id="KW-1185">Reference proteome</keyword>